<dbReference type="InterPro" id="IPR025178">
    <property type="entry name" value="Lnb_N"/>
</dbReference>
<accession>A0A0E3UM19</accession>
<keyword evidence="1" id="KW-0812">Transmembrane</keyword>
<protein>
    <recommendedName>
        <fullName evidence="2">Lnb N-terminal periplasmic domain-containing protein</fullName>
    </recommendedName>
</protein>
<evidence type="ECO:0000259" key="2">
    <source>
        <dbReference type="Pfam" id="PF13387"/>
    </source>
</evidence>
<dbReference type="PATRIC" id="fig|314722.6.peg.299"/>
<dbReference type="KEGG" id="psuw:WQ53_01430"/>
<keyword evidence="1" id="KW-0472">Membrane</keyword>
<dbReference type="Proteomes" id="UP000033067">
    <property type="component" value="Chromosome"/>
</dbReference>
<proteinExistence type="predicted"/>
<organism evidence="3 4">
    <name type="scientific">Pseudoxanthomonas suwonensis</name>
    <dbReference type="NCBI Taxonomy" id="314722"/>
    <lineage>
        <taxon>Bacteria</taxon>
        <taxon>Pseudomonadati</taxon>
        <taxon>Pseudomonadota</taxon>
        <taxon>Gammaproteobacteria</taxon>
        <taxon>Lysobacterales</taxon>
        <taxon>Lysobacteraceae</taxon>
        <taxon>Pseudoxanthomonas</taxon>
    </lineage>
</organism>
<dbReference type="AlphaFoldDB" id="A0A0E3UM19"/>
<dbReference type="Pfam" id="PF13387">
    <property type="entry name" value="Lnb_N"/>
    <property type="match status" value="1"/>
</dbReference>
<dbReference type="OrthoDB" id="274718at2"/>
<feature type="domain" description="Lnb N-terminal periplasmic" evidence="2">
    <location>
        <begin position="137"/>
        <end position="280"/>
    </location>
</feature>
<evidence type="ECO:0000313" key="4">
    <source>
        <dbReference type="Proteomes" id="UP000033067"/>
    </source>
</evidence>
<feature type="transmembrane region" description="Helical" evidence="1">
    <location>
        <begin position="52"/>
        <end position="70"/>
    </location>
</feature>
<keyword evidence="1" id="KW-1133">Transmembrane helix</keyword>
<keyword evidence="4" id="KW-1185">Reference proteome</keyword>
<evidence type="ECO:0000256" key="1">
    <source>
        <dbReference type="SAM" id="Phobius"/>
    </source>
</evidence>
<dbReference type="EMBL" id="CP011144">
    <property type="protein sequence ID" value="AKC85625.1"/>
    <property type="molecule type" value="Genomic_DNA"/>
</dbReference>
<sequence>MQDPQAVPTRSPLPWLRAGLPRPLRWLLGLLLTLPLLWGALAIAWAPVELPGASALALGFAAFAGWALWFSPRRWPILATALLFAALLAGWSLVRPSHDRPWRPEVAVMPRIAIDGDRVRISGYRNFEYRSRDDFSERWEQRELRLSDLQGVDFIVSYWNPDGPIAHTFLSFDVAGADPVAISIEIRPEVGEGFHPLPGFFRHFELVYVVGDERDIVGVRSNHRDEEVFLYRTRVSAEAARRLFLVYAERINALADAPEFYNVVSNNCTVNIVRYANRIGRVGRWDLRHLLNGWSDRYLYDAGLIDTSMPFAELRARSQVNAAAAAADGDPAFARIIREGRPVPAATD</sequence>
<dbReference type="RefSeq" id="WP_052629693.1">
    <property type="nucleotide sequence ID" value="NZ_CP011144.1"/>
</dbReference>
<feature type="transmembrane region" description="Helical" evidence="1">
    <location>
        <begin position="77"/>
        <end position="94"/>
    </location>
</feature>
<reference evidence="3 4" key="1">
    <citation type="journal article" date="2015" name="Genome Announc.">
        <title>Complete Genome Sequence of Pseudoxanthomonas suwonensis Strain J1, a Cellulose-Degrading Bacterium Isolated from Leaf- and Wood-Enriched Soil.</title>
        <authorList>
            <person name="Hou L."/>
            <person name="Jiang J."/>
            <person name="Xu Z."/>
            <person name="Zhou Y."/>
            <person name="Leung F.C."/>
        </authorList>
    </citation>
    <scope>NUCLEOTIDE SEQUENCE [LARGE SCALE GENOMIC DNA]</scope>
    <source>
        <strain evidence="3 4">J1</strain>
    </source>
</reference>
<gene>
    <name evidence="3" type="ORF">WQ53_01430</name>
</gene>
<name>A0A0E3UM19_9GAMM</name>
<feature type="transmembrane region" description="Helical" evidence="1">
    <location>
        <begin position="26"/>
        <end position="46"/>
    </location>
</feature>
<evidence type="ECO:0000313" key="3">
    <source>
        <dbReference type="EMBL" id="AKC85625.1"/>
    </source>
</evidence>